<reference evidence="1 2" key="1">
    <citation type="submission" date="2019-05" db="EMBL/GenBank/DDBJ databases">
        <title>Another draft genome of Portunus trituberculatus and its Hox gene families provides insights of decapod evolution.</title>
        <authorList>
            <person name="Jeong J.-H."/>
            <person name="Song I."/>
            <person name="Kim S."/>
            <person name="Choi T."/>
            <person name="Kim D."/>
            <person name="Ryu S."/>
            <person name="Kim W."/>
        </authorList>
    </citation>
    <scope>NUCLEOTIDE SEQUENCE [LARGE SCALE GENOMIC DNA]</scope>
    <source>
        <tissue evidence="1">Muscle</tissue>
    </source>
</reference>
<gene>
    <name evidence="1" type="ORF">E2C01_063457</name>
</gene>
<sequence>MPLVPSSSETSARSAISVEAVTKIREFLVLLRGEEILSDAIIYAAAGSDEAQSARYHGRCGISKGHNYHRVHQGVSSASAGALILHPDPDYFFTLMKTAGGAYLWRALINLAHRTSASAGEKKRV</sequence>
<comment type="caution">
    <text evidence="1">The sequence shown here is derived from an EMBL/GenBank/DDBJ whole genome shotgun (WGS) entry which is preliminary data.</text>
</comment>
<dbReference type="AlphaFoldDB" id="A0A5B7HHN1"/>
<dbReference type="EMBL" id="VSRR010029084">
    <property type="protein sequence ID" value="MPC69239.1"/>
    <property type="molecule type" value="Genomic_DNA"/>
</dbReference>
<evidence type="ECO:0000313" key="2">
    <source>
        <dbReference type="Proteomes" id="UP000324222"/>
    </source>
</evidence>
<dbReference type="Proteomes" id="UP000324222">
    <property type="component" value="Unassembled WGS sequence"/>
</dbReference>
<keyword evidence="2" id="KW-1185">Reference proteome</keyword>
<proteinExistence type="predicted"/>
<protein>
    <submittedName>
        <fullName evidence="1">Uncharacterized protein</fullName>
    </submittedName>
</protein>
<evidence type="ECO:0000313" key="1">
    <source>
        <dbReference type="EMBL" id="MPC69239.1"/>
    </source>
</evidence>
<organism evidence="1 2">
    <name type="scientific">Portunus trituberculatus</name>
    <name type="common">Swimming crab</name>
    <name type="synonym">Neptunus trituberculatus</name>
    <dbReference type="NCBI Taxonomy" id="210409"/>
    <lineage>
        <taxon>Eukaryota</taxon>
        <taxon>Metazoa</taxon>
        <taxon>Ecdysozoa</taxon>
        <taxon>Arthropoda</taxon>
        <taxon>Crustacea</taxon>
        <taxon>Multicrustacea</taxon>
        <taxon>Malacostraca</taxon>
        <taxon>Eumalacostraca</taxon>
        <taxon>Eucarida</taxon>
        <taxon>Decapoda</taxon>
        <taxon>Pleocyemata</taxon>
        <taxon>Brachyura</taxon>
        <taxon>Eubrachyura</taxon>
        <taxon>Portunoidea</taxon>
        <taxon>Portunidae</taxon>
        <taxon>Portuninae</taxon>
        <taxon>Portunus</taxon>
    </lineage>
</organism>
<accession>A0A5B7HHN1</accession>
<name>A0A5B7HHN1_PORTR</name>